<dbReference type="Pfam" id="PF01129">
    <property type="entry name" value="ART"/>
    <property type="match status" value="1"/>
</dbReference>
<dbReference type="AlphaFoldDB" id="A0A817Y554"/>
<keyword evidence="2 6" id="KW-0328">Glycosyltransferase</keyword>
<evidence type="ECO:0000313" key="10">
    <source>
        <dbReference type="Proteomes" id="UP000663825"/>
    </source>
</evidence>
<protein>
    <recommendedName>
        <fullName evidence="6">NAD(P)(+)--arginine ADP-ribosyltransferase</fullName>
        <ecNumber evidence="6">2.4.2.31</ecNumber>
    </recommendedName>
    <alternativeName>
        <fullName evidence="6">Mono(ADP-ribosyl)transferase</fullName>
    </alternativeName>
</protein>
<dbReference type="SUPFAM" id="SSF56399">
    <property type="entry name" value="ADP-ribosylation"/>
    <property type="match status" value="1"/>
</dbReference>
<dbReference type="EMBL" id="CAJNYV010002222">
    <property type="protein sequence ID" value="CAF3462932.1"/>
    <property type="molecule type" value="Genomic_DNA"/>
</dbReference>
<comment type="catalytic activity">
    <reaction evidence="5 6">
        <text>L-arginyl-[protein] + NAD(+) = N(omega)-(ADP-D-ribosyl)-L-arginyl-[protein] + nicotinamide + H(+)</text>
        <dbReference type="Rhea" id="RHEA:19149"/>
        <dbReference type="Rhea" id="RHEA-COMP:10532"/>
        <dbReference type="Rhea" id="RHEA-COMP:15087"/>
        <dbReference type="ChEBI" id="CHEBI:15378"/>
        <dbReference type="ChEBI" id="CHEBI:17154"/>
        <dbReference type="ChEBI" id="CHEBI:29965"/>
        <dbReference type="ChEBI" id="CHEBI:57540"/>
        <dbReference type="ChEBI" id="CHEBI:142554"/>
        <dbReference type="EC" id="2.4.2.31"/>
    </reaction>
</comment>
<evidence type="ECO:0000313" key="9">
    <source>
        <dbReference type="EMBL" id="CAF3609273.1"/>
    </source>
</evidence>
<gene>
    <name evidence="8" type="ORF">KIK155_LOCUS13225</name>
    <name evidence="9" type="ORF">LUA448_LOCUS30841</name>
    <name evidence="7" type="ORF">TIS948_LOCUS25600</name>
</gene>
<evidence type="ECO:0000256" key="2">
    <source>
        <dbReference type="ARBA" id="ARBA00022676"/>
    </source>
</evidence>
<dbReference type="EC" id="2.4.2.31" evidence="6"/>
<dbReference type="Proteomes" id="UP000663833">
    <property type="component" value="Unassembled WGS sequence"/>
</dbReference>
<keyword evidence="6" id="KW-0521">NADP</keyword>
<evidence type="ECO:0000256" key="6">
    <source>
        <dbReference type="RuleBase" id="RU361228"/>
    </source>
</evidence>
<dbReference type="OrthoDB" id="10020002at2759"/>
<dbReference type="PROSITE" id="PS51996">
    <property type="entry name" value="TR_MART"/>
    <property type="match status" value="1"/>
</dbReference>
<keyword evidence="3 6" id="KW-0808">Transferase</keyword>
<dbReference type="Proteomes" id="UP000663865">
    <property type="component" value="Unassembled WGS sequence"/>
</dbReference>
<sequence length="327" mass="37616">MAESVHRSRFFDFMRETGDKLSPMKDYQQLAQPSLEEAIACVQQHKIFKIDADIQNKVSLAKKERSSEDDANNLTTDESAAVQLYTMESKTEQESLFYILNSTLRLADRNELKPFLLYVKLLLGALEKLTSFNGIVYRGVHGNISSNFVTGKKLTWWGFSSCTRSLEVLSKEEFLGTIGQRTIFYIECTSGKSIQHYSYLLPQDEEIILLPGIELLVTKKKRTKHGLSIVYLREITANSHMLEYEETPYSNKITSSPEVDFRKEAKQKKCGHKCNLWATKNCCHCSDLRSYHFNGFYEKYVDGIGFVNEATRNEYYCPTCKLEEDLS</sequence>
<dbReference type="GO" id="GO:0016779">
    <property type="term" value="F:nucleotidyltransferase activity"/>
    <property type="evidence" value="ECO:0007669"/>
    <property type="project" value="UniProtKB-KW"/>
</dbReference>
<accession>A0A817Y554</accession>
<dbReference type="GO" id="GO:0106274">
    <property type="term" value="F:NAD+-protein-arginine ADP-ribosyltransferase activity"/>
    <property type="evidence" value="ECO:0007669"/>
    <property type="project" value="UniProtKB-EC"/>
</dbReference>
<evidence type="ECO:0000256" key="3">
    <source>
        <dbReference type="ARBA" id="ARBA00022679"/>
    </source>
</evidence>
<evidence type="ECO:0000313" key="8">
    <source>
        <dbReference type="EMBL" id="CAF3462932.1"/>
    </source>
</evidence>
<comment type="caution">
    <text evidence="7">The sequence shown here is derived from an EMBL/GenBank/DDBJ whole genome shotgun (WGS) entry which is preliminary data.</text>
</comment>
<dbReference type="EMBL" id="CAJNXB010004465">
    <property type="protein sequence ID" value="CAF3377148.1"/>
    <property type="molecule type" value="Genomic_DNA"/>
</dbReference>
<evidence type="ECO:0000313" key="7">
    <source>
        <dbReference type="EMBL" id="CAF3377148.1"/>
    </source>
</evidence>
<evidence type="ECO:0000256" key="5">
    <source>
        <dbReference type="ARBA" id="ARBA00047597"/>
    </source>
</evidence>
<comment type="similarity">
    <text evidence="1 6">Belongs to the Arg-specific ADP-ribosyltransferase family.</text>
</comment>
<proteinExistence type="inferred from homology"/>
<evidence type="ECO:0000256" key="4">
    <source>
        <dbReference type="ARBA" id="ARBA00022695"/>
    </source>
</evidence>
<dbReference type="Gene3D" id="3.90.176.10">
    <property type="entry name" value="Toxin ADP-ribosyltransferase, Chain A, domain 1"/>
    <property type="match status" value="1"/>
</dbReference>
<keyword evidence="4" id="KW-0548">Nucleotidyltransferase</keyword>
<keyword evidence="6" id="KW-0520">NAD</keyword>
<dbReference type="InterPro" id="IPR000768">
    <property type="entry name" value="ART"/>
</dbReference>
<dbReference type="Proteomes" id="UP000663825">
    <property type="component" value="Unassembled WGS sequence"/>
</dbReference>
<reference evidence="7" key="1">
    <citation type="submission" date="2021-02" db="EMBL/GenBank/DDBJ databases">
        <authorList>
            <person name="Nowell W R."/>
        </authorList>
    </citation>
    <scope>NUCLEOTIDE SEQUENCE</scope>
</reference>
<name>A0A817Y554_9BILA</name>
<organism evidence="7 10">
    <name type="scientific">Rotaria socialis</name>
    <dbReference type="NCBI Taxonomy" id="392032"/>
    <lineage>
        <taxon>Eukaryota</taxon>
        <taxon>Metazoa</taxon>
        <taxon>Spiralia</taxon>
        <taxon>Gnathifera</taxon>
        <taxon>Rotifera</taxon>
        <taxon>Eurotatoria</taxon>
        <taxon>Bdelloidea</taxon>
        <taxon>Philodinida</taxon>
        <taxon>Philodinidae</taxon>
        <taxon>Rotaria</taxon>
    </lineage>
</organism>
<evidence type="ECO:0000256" key="1">
    <source>
        <dbReference type="ARBA" id="ARBA00009558"/>
    </source>
</evidence>
<dbReference type="EMBL" id="CAJNYD010004577">
    <property type="protein sequence ID" value="CAF3609273.1"/>
    <property type="molecule type" value="Genomic_DNA"/>
</dbReference>